<dbReference type="InterPro" id="IPR006076">
    <property type="entry name" value="FAD-dep_OxRdtase"/>
</dbReference>
<dbReference type="OrthoDB" id="9794226at2"/>
<dbReference type="AlphaFoldDB" id="Q8EMP0"/>
<evidence type="ECO:0000259" key="5">
    <source>
        <dbReference type="Pfam" id="PF01266"/>
    </source>
</evidence>
<dbReference type="PhylomeDB" id="Q8EMP0"/>
<dbReference type="Gene3D" id="3.50.50.60">
    <property type="entry name" value="FAD/NAD(P)-binding domain"/>
    <property type="match status" value="1"/>
</dbReference>
<feature type="domain" description="FAD dependent oxidoreductase" evidence="5">
    <location>
        <begin position="4"/>
        <end position="356"/>
    </location>
</feature>
<dbReference type="Proteomes" id="UP000000822">
    <property type="component" value="Chromosome"/>
</dbReference>
<name>Q8EMP0_OCEIH</name>
<dbReference type="PANTHER" id="PTHR10961">
    <property type="entry name" value="PEROXISOMAL SARCOSINE OXIDASE"/>
    <property type="match status" value="1"/>
</dbReference>
<protein>
    <submittedName>
        <fullName evidence="6">Sarcosine oxidase</fullName>
        <ecNumber evidence="6">1.5.3.1</ecNumber>
    </submittedName>
</protein>
<comment type="cofactor">
    <cofactor evidence="1">
        <name>FAD</name>
        <dbReference type="ChEBI" id="CHEBI:57692"/>
    </cofactor>
</comment>
<evidence type="ECO:0000256" key="2">
    <source>
        <dbReference type="ARBA" id="ARBA00022630"/>
    </source>
</evidence>
<dbReference type="GO" id="GO:0005829">
    <property type="term" value="C:cytosol"/>
    <property type="evidence" value="ECO:0007669"/>
    <property type="project" value="TreeGrafter"/>
</dbReference>
<accession>Q8EMP0</accession>
<evidence type="ECO:0000313" key="7">
    <source>
        <dbReference type="Proteomes" id="UP000000822"/>
    </source>
</evidence>
<keyword evidence="2" id="KW-0285">Flavoprotein</keyword>
<dbReference type="PANTHER" id="PTHR10961:SF7">
    <property type="entry name" value="FAD DEPENDENT OXIDOREDUCTASE DOMAIN-CONTAINING PROTEIN"/>
    <property type="match status" value="1"/>
</dbReference>
<keyword evidence="4 6" id="KW-0560">Oxidoreductase</keyword>
<gene>
    <name evidence="6" type="ordered locus">OB2802</name>
</gene>
<dbReference type="Gene3D" id="3.30.9.10">
    <property type="entry name" value="D-Amino Acid Oxidase, subunit A, domain 2"/>
    <property type="match status" value="1"/>
</dbReference>
<dbReference type="SUPFAM" id="SSF51905">
    <property type="entry name" value="FAD/NAD(P)-binding domain"/>
    <property type="match status" value="1"/>
</dbReference>
<dbReference type="InterPro" id="IPR045170">
    <property type="entry name" value="MTOX"/>
</dbReference>
<dbReference type="STRING" id="221109.gene:10735054"/>
<keyword evidence="3" id="KW-0274">FAD</keyword>
<dbReference type="NCBIfam" id="NF008425">
    <property type="entry name" value="PRK11259.1"/>
    <property type="match status" value="1"/>
</dbReference>
<organism evidence="6 7">
    <name type="scientific">Oceanobacillus iheyensis (strain DSM 14371 / CIP 107618 / JCM 11309 / KCTC 3954 / HTE831)</name>
    <dbReference type="NCBI Taxonomy" id="221109"/>
    <lineage>
        <taxon>Bacteria</taxon>
        <taxon>Bacillati</taxon>
        <taxon>Bacillota</taxon>
        <taxon>Bacilli</taxon>
        <taxon>Bacillales</taxon>
        <taxon>Bacillaceae</taxon>
        <taxon>Oceanobacillus</taxon>
    </lineage>
</organism>
<proteinExistence type="predicted"/>
<evidence type="ECO:0000313" key="6">
    <source>
        <dbReference type="EMBL" id="BAC14758.1"/>
    </source>
</evidence>
<dbReference type="HOGENOM" id="CLU_007884_2_1_9"/>
<dbReference type="Pfam" id="PF01266">
    <property type="entry name" value="DAO"/>
    <property type="match status" value="1"/>
</dbReference>
<dbReference type="GO" id="GO:0008115">
    <property type="term" value="F:sarcosine oxidase activity"/>
    <property type="evidence" value="ECO:0007669"/>
    <property type="project" value="UniProtKB-EC"/>
</dbReference>
<keyword evidence="7" id="KW-1185">Reference proteome</keyword>
<dbReference type="EC" id="1.5.3.1" evidence="6"/>
<evidence type="ECO:0000256" key="4">
    <source>
        <dbReference type="ARBA" id="ARBA00023002"/>
    </source>
</evidence>
<dbReference type="KEGG" id="oih:OB2802"/>
<dbReference type="InterPro" id="IPR036188">
    <property type="entry name" value="FAD/NAD-bd_sf"/>
</dbReference>
<reference evidence="6 7" key="1">
    <citation type="journal article" date="2001" name="FEMS Microbiol. Lett.">
        <title>Oceanobacillus iheyensis gen. nov., sp. nov., a deep-sea extremely halotolerant and alkaliphilic species isolated from a depth of 1050 m on the Iheya Ridge.</title>
        <authorList>
            <person name="Lu J."/>
            <person name="Nogi Y."/>
            <person name="Takami H."/>
        </authorList>
    </citation>
    <scope>NUCLEOTIDE SEQUENCE [LARGE SCALE GENOMIC DNA]</scope>
    <source>
        <strain evidence="7">DSM 14371 / CIP 107618 / JCM 11309 / KCTC 3954 / HTE831</strain>
    </source>
</reference>
<evidence type="ECO:0000256" key="3">
    <source>
        <dbReference type="ARBA" id="ARBA00022827"/>
    </source>
</evidence>
<dbReference type="GO" id="GO:0050660">
    <property type="term" value="F:flavin adenine dinucleotide binding"/>
    <property type="evidence" value="ECO:0007669"/>
    <property type="project" value="InterPro"/>
</dbReference>
<dbReference type="RefSeq" id="WP_011067198.1">
    <property type="nucleotide sequence ID" value="NC_004193.1"/>
</dbReference>
<dbReference type="SUPFAM" id="SSF54373">
    <property type="entry name" value="FAD-linked reductases, C-terminal domain"/>
    <property type="match status" value="1"/>
</dbReference>
<evidence type="ECO:0000256" key="1">
    <source>
        <dbReference type="ARBA" id="ARBA00001974"/>
    </source>
</evidence>
<sequence>MIYDIAVIGAGSMGLSAGYYLSKAGKTVALIDSNDPPHSEGSHHGETRIIRHAYGEGAAYVPLALRSQELWNDLNQTFNQDIFHQTGVLNIGGDNSVFLQNVIQSVRQYRLQAEILSAKQINSRWHGFRLPDHLMGVYETNSGVLMSEKVLQSYRDLATALGASFYTNAYIHHLDVTNQHITIQLSSDTIKAKQLIITAGKGTNQILSLLGYELPLFPVRKTFSWFKTDESIYHSDAFPAWSFDNGNEKYYGFPSIDNAGIKIGRHDGGHPVKADEALKTFGTYREDKEDVSQFVHRYMSPNIQHSQGKVCTYTNTPDGDFIIDRLPNYQHVLVACGFSGHGFKFSSAVGELLSQLAIRGETSLDISPFSLNRFV</sequence>
<reference evidence="6 7" key="2">
    <citation type="journal article" date="2002" name="Nucleic Acids Res.">
        <title>Genome sequence of Oceanobacillus iheyensis isolated from the Iheya Ridge and its unexpected adaptive capabilities to extreme environments.</title>
        <authorList>
            <person name="Takami H."/>
            <person name="Takaki Y."/>
            <person name="Uchiyama I."/>
        </authorList>
    </citation>
    <scope>NUCLEOTIDE SEQUENCE [LARGE SCALE GENOMIC DNA]</scope>
    <source>
        <strain evidence="7">DSM 14371 / CIP 107618 / JCM 11309 / KCTC 3954 / HTE831</strain>
    </source>
</reference>
<dbReference type="eggNOG" id="COG0665">
    <property type="taxonomic scope" value="Bacteria"/>
</dbReference>
<dbReference type="EMBL" id="BA000028">
    <property type="protein sequence ID" value="BAC14758.1"/>
    <property type="molecule type" value="Genomic_DNA"/>
</dbReference>